<organism evidence="7 8">
    <name type="scientific">Polypedilum vanderplanki</name>
    <name type="common">Sleeping chironomid midge</name>
    <dbReference type="NCBI Taxonomy" id="319348"/>
    <lineage>
        <taxon>Eukaryota</taxon>
        <taxon>Metazoa</taxon>
        <taxon>Ecdysozoa</taxon>
        <taxon>Arthropoda</taxon>
        <taxon>Hexapoda</taxon>
        <taxon>Insecta</taxon>
        <taxon>Pterygota</taxon>
        <taxon>Neoptera</taxon>
        <taxon>Endopterygota</taxon>
        <taxon>Diptera</taxon>
        <taxon>Nematocera</taxon>
        <taxon>Chironomoidea</taxon>
        <taxon>Chironomidae</taxon>
        <taxon>Chironominae</taxon>
        <taxon>Polypedilum</taxon>
        <taxon>Polypedilum</taxon>
    </lineage>
</organism>
<evidence type="ECO:0000313" key="8">
    <source>
        <dbReference type="Proteomes" id="UP001107558"/>
    </source>
</evidence>
<keyword evidence="4" id="KW-0539">Nucleus</keyword>
<evidence type="ECO:0008006" key="9">
    <source>
        <dbReference type="Google" id="ProtNLM"/>
    </source>
</evidence>
<comment type="similarity">
    <text evidence="6">Belongs to the CTF8 family.</text>
</comment>
<keyword evidence="8" id="KW-1185">Reference proteome</keyword>
<name>A0A9J6BPX6_POLVA</name>
<keyword evidence="3" id="KW-0238">DNA-binding</keyword>
<dbReference type="PANTHER" id="PTHR28605:SF1">
    <property type="entry name" value="CHROMOSOME TRANSMISSION FIDELITY FACTOR 8"/>
    <property type="match status" value="1"/>
</dbReference>
<dbReference type="GO" id="GO:0007064">
    <property type="term" value="P:mitotic sister chromatid cohesion"/>
    <property type="evidence" value="ECO:0007669"/>
    <property type="project" value="InterPro"/>
</dbReference>
<keyword evidence="5" id="KW-0131">Cell cycle</keyword>
<dbReference type="PANTHER" id="PTHR28605">
    <property type="entry name" value="CTF8, CHROMOSOME TRANSMISSION FIDELITY FACTOR 8 HOMOLOG (S. CEREVISIAE)"/>
    <property type="match status" value="1"/>
</dbReference>
<reference evidence="7" key="1">
    <citation type="submission" date="2021-03" db="EMBL/GenBank/DDBJ databases">
        <title>Chromosome level genome of the anhydrobiotic midge Polypedilum vanderplanki.</title>
        <authorList>
            <person name="Yoshida Y."/>
            <person name="Kikawada T."/>
            <person name="Gusev O."/>
        </authorList>
    </citation>
    <scope>NUCLEOTIDE SEQUENCE</scope>
    <source>
        <strain evidence="7">NIAS01</strain>
        <tissue evidence="7">Whole body or cell culture</tissue>
    </source>
</reference>
<proteinExistence type="inferred from homology"/>
<evidence type="ECO:0000313" key="7">
    <source>
        <dbReference type="EMBL" id="KAG5671470.1"/>
    </source>
</evidence>
<gene>
    <name evidence="7" type="ORF">PVAND_001665</name>
</gene>
<dbReference type="GO" id="GO:0006260">
    <property type="term" value="P:DNA replication"/>
    <property type="evidence" value="ECO:0007669"/>
    <property type="project" value="UniProtKB-KW"/>
</dbReference>
<evidence type="ECO:0000256" key="6">
    <source>
        <dbReference type="ARBA" id="ARBA00038447"/>
    </source>
</evidence>
<dbReference type="GO" id="GO:0031390">
    <property type="term" value="C:Ctf18 RFC-like complex"/>
    <property type="evidence" value="ECO:0007669"/>
    <property type="project" value="InterPro"/>
</dbReference>
<keyword evidence="2" id="KW-0235">DNA replication</keyword>
<evidence type="ECO:0000256" key="2">
    <source>
        <dbReference type="ARBA" id="ARBA00022705"/>
    </source>
</evidence>
<comment type="subcellular location">
    <subcellularLocation>
        <location evidence="1">Nucleus</location>
    </subcellularLocation>
</comment>
<evidence type="ECO:0000256" key="4">
    <source>
        <dbReference type="ARBA" id="ARBA00023242"/>
    </source>
</evidence>
<dbReference type="GO" id="GO:0003677">
    <property type="term" value="F:DNA binding"/>
    <property type="evidence" value="ECO:0007669"/>
    <property type="project" value="UniProtKB-KW"/>
</dbReference>
<protein>
    <recommendedName>
        <fullName evidence="9">Chromosome transmission fidelity protein 8</fullName>
    </recommendedName>
</protein>
<dbReference type="Proteomes" id="UP001107558">
    <property type="component" value="Chromosome 3"/>
</dbReference>
<dbReference type="EMBL" id="JADBJN010000003">
    <property type="protein sequence ID" value="KAG5671470.1"/>
    <property type="molecule type" value="Genomic_DNA"/>
</dbReference>
<evidence type="ECO:0000256" key="1">
    <source>
        <dbReference type="ARBA" id="ARBA00004123"/>
    </source>
</evidence>
<dbReference type="InterPro" id="IPR018607">
    <property type="entry name" value="Ctf8"/>
</dbReference>
<comment type="caution">
    <text evidence="7">The sequence shown here is derived from an EMBL/GenBank/DDBJ whole genome shotgun (WGS) entry which is preliminary data.</text>
</comment>
<evidence type="ECO:0000256" key="5">
    <source>
        <dbReference type="ARBA" id="ARBA00023306"/>
    </source>
</evidence>
<dbReference type="Pfam" id="PF09696">
    <property type="entry name" value="Ctf8"/>
    <property type="match status" value="1"/>
</dbReference>
<dbReference type="OrthoDB" id="121932at2759"/>
<dbReference type="AlphaFoldDB" id="A0A9J6BPX6"/>
<accession>A0A9J6BPX6</accession>
<sequence length="151" mass="17175">MPAIIIKNPTPNKLDEYVMLEIQGDLELRSDKMISDGRFIGDLLYNKYGNPILIVGHHILFGKEKKLDNNGFAVIKKVSIADDEDEKKRRFDETIINETVANASISVLDSTINVENRTKPQVEYQVLAVIKKKLVFNQRPRPIISNLPKSN</sequence>
<evidence type="ECO:0000256" key="3">
    <source>
        <dbReference type="ARBA" id="ARBA00023125"/>
    </source>
</evidence>